<evidence type="ECO:0000256" key="1">
    <source>
        <dbReference type="ARBA" id="ARBA00022801"/>
    </source>
</evidence>
<dbReference type="SUPFAM" id="SSF109604">
    <property type="entry name" value="HD-domain/PDEase-like"/>
    <property type="match status" value="1"/>
</dbReference>
<dbReference type="Gene3D" id="2.40.50.140">
    <property type="entry name" value="Nucleic acid-binding proteins"/>
    <property type="match status" value="1"/>
</dbReference>
<dbReference type="PANTHER" id="PTHR37294:SF1">
    <property type="entry name" value="3'-5' EXORIBONUCLEASE YHAM"/>
    <property type="match status" value="1"/>
</dbReference>
<reference evidence="3 4" key="1">
    <citation type="submission" date="2019-03" db="EMBL/GenBank/DDBJ databases">
        <title>Genomic Encyclopedia of Type Strains, Phase IV (KMG-IV): sequencing the most valuable type-strain genomes for metagenomic binning, comparative biology and taxonomic classification.</title>
        <authorList>
            <person name="Goeker M."/>
        </authorList>
    </citation>
    <scope>NUCLEOTIDE SEQUENCE [LARGE SCALE GENOMIC DNA]</scope>
    <source>
        <strain evidence="3 4">DSM 102940</strain>
    </source>
</reference>
<feature type="domain" description="HD" evidence="2">
    <location>
        <begin position="163"/>
        <end position="282"/>
    </location>
</feature>
<evidence type="ECO:0000313" key="4">
    <source>
        <dbReference type="Proteomes" id="UP000294919"/>
    </source>
</evidence>
<dbReference type="Proteomes" id="UP000294919">
    <property type="component" value="Unassembled WGS sequence"/>
</dbReference>
<dbReference type="InterPro" id="IPR006674">
    <property type="entry name" value="HD_domain"/>
</dbReference>
<dbReference type="AlphaFoldDB" id="A0A4R2LDN6"/>
<dbReference type="EMBL" id="SLWV01000006">
    <property type="protein sequence ID" value="TCO77465.1"/>
    <property type="molecule type" value="Genomic_DNA"/>
</dbReference>
<dbReference type="RefSeq" id="WP_132244005.1">
    <property type="nucleotide sequence ID" value="NZ_SLWV01000006.1"/>
</dbReference>
<dbReference type="InterPro" id="IPR012340">
    <property type="entry name" value="NA-bd_OB-fold"/>
</dbReference>
<dbReference type="GO" id="GO:0016787">
    <property type="term" value="F:hydrolase activity"/>
    <property type="evidence" value="ECO:0007669"/>
    <property type="project" value="UniProtKB-KW"/>
</dbReference>
<name>A0A4R2LDN6_9FIRM</name>
<dbReference type="Gene3D" id="1.10.3210.10">
    <property type="entry name" value="Hypothetical protein af1432"/>
    <property type="match status" value="1"/>
</dbReference>
<organism evidence="3 4">
    <name type="scientific">Marinisporobacter balticus</name>
    <dbReference type="NCBI Taxonomy" id="2018667"/>
    <lineage>
        <taxon>Bacteria</taxon>
        <taxon>Bacillati</taxon>
        <taxon>Bacillota</taxon>
        <taxon>Clostridia</taxon>
        <taxon>Peptostreptococcales</taxon>
        <taxon>Thermotaleaceae</taxon>
        <taxon>Marinisporobacter</taxon>
    </lineage>
</organism>
<evidence type="ECO:0000259" key="2">
    <source>
        <dbReference type="Pfam" id="PF01966"/>
    </source>
</evidence>
<dbReference type="OrthoDB" id="9778453at2"/>
<comment type="caution">
    <text evidence="3">The sequence shown here is derived from an EMBL/GenBank/DDBJ whole genome shotgun (WGS) entry which is preliminary data.</text>
</comment>
<dbReference type="SUPFAM" id="SSF50249">
    <property type="entry name" value="Nucleic acid-binding proteins"/>
    <property type="match status" value="1"/>
</dbReference>
<keyword evidence="1" id="KW-0378">Hydrolase</keyword>
<sequence>MVAEKNIQEFKAGDEIQGFFIVKKIERKLSSNNKNFLDLTIIDQTGEINGKLWDCQPGQEATSPAGSLIKLRGNVNEWKGKLQLKISLIRLANESDGKNIKDFVLSAPLKAEEMFDELYGFVQKIKNTDIKGIVDAIIMASKEKLMYYPAAKSLHHAIRSGLLYHILRMLRTGEKLSQVYTNVNTDLLFAGILLHDMEKLEELDSDELGIAEYSREGQLLGHISMGINRISKVGEELRADEEVILLLQHMVLSHHYEPEFGSPKKPMIPEGELLHYIDMIDARMYDMEDHLKNIKPGEFTQPIWSLENRRLYQSSL</sequence>
<gene>
    <name evidence="3" type="ORF">EV214_106108</name>
</gene>
<proteinExistence type="predicted"/>
<dbReference type="InterPro" id="IPR050798">
    <property type="entry name" value="YhaM_exoribonuc/phosphodiest"/>
</dbReference>
<protein>
    <submittedName>
        <fullName evidence="3">3'-5' exoribonuclease</fullName>
    </submittedName>
</protein>
<dbReference type="GO" id="GO:0031125">
    <property type="term" value="P:rRNA 3'-end processing"/>
    <property type="evidence" value="ECO:0007669"/>
    <property type="project" value="TreeGrafter"/>
</dbReference>
<dbReference type="PANTHER" id="PTHR37294">
    <property type="entry name" value="3'-5' EXORIBONUCLEASE YHAM"/>
    <property type="match status" value="1"/>
</dbReference>
<accession>A0A4R2LDN6</accession>
<evidence type="ECO:0000313" key="3">
    <source>
        <dbReference type="EMBL" id="TCO77465.1"/>
    </source>
</evidence>
<keyword evidence="4" id="KW-1185">Reference proteome</keyword>
<dbReference type="Pfam" id="PF01966">
    <property type="entry name" value="HD"/>
    <property type="match status" value="1"/>
</dbReference>
<dbReference type="CDD" id="cd04492">
    <property type="entry name" value="YhaM_OBF_like"/>
    <property type="match status" value="1"/>
</dbReference>